<dbReference type="EMBL" id="CM023481">
    <property type="protein sequence ID" value="KAH6946341.1"/>
    <property type="molecule type" value="Genomic_DNA"/>
</dbReference>
<sequence length="96" mass="10764">MKLSRKRLWTSAHPQLEDALVMWIKQVRSQNLPLSGTIIAAKTREFATKMALGEFSASDGWLSRFKERQGLTFKTAARRRMLTELNAKNGSLGGGI</sequence>
<accession>A0ACB7TJS1</accession>
<keyword evidence="2" id="KW-1185">Reference proteome</keyword>
<dbReference type="Proteomes" id="UP000821845">
    <property type="component" value="Chromosome 1"/>
</dbReference>
<reference evidence="1" key="1">
    <citation type="submission" date="2020-05" db="EMBL/GenBank/DDBJ databases">
        <title>Large-scale comparative analyses of tick genomes elucidate their genetic diversity and vector capacities.</title>
        <authorList>
            <person name="Jia N."/>
            <person name="Wang J."/>
            <person name="Shi W."/>
            <person name="Du L."/>
            <person name="Sun Y."/>
            <person name="Zhan W."/>
            <person name="Jiang J."/>
            <person name="Wang Q."/>
            <person name="Zhang B."/>
            <person name="Ji P."/>
            <person name="Sakyi L.B."/>
            <person name="Cui X."/>
            <person name="Yuan T."/>
            <person name="Jiang B."/>
            <person name="Yang W."/>
            <person name="Lam T.T.-Y."/>
            <person name="Chang Q."/>
            <person name="Ding S."/>
            <person name="Wang X."/>
            <person name="Zhu J."/>
            <person name="Ruan X."/>
            <person name="Zhao L."/>
            <person name="Wei J."/>
            <person name="Que T."/>
            <person name="Du C."/>
            <person name="Cheng J."/>
            <person name="Dai P."/>
            <person name="Han X."/>
            <person name="Huang E."/>
            <person name="Gao Y."/>
            <person name="Liu J."/>
            <person name="Shao H."/>
            <person name="Ye R."/>
            <person name="Li L."/>
            <person name="Wei W."/>
            <person name="Wang X."/>
            <person name="Wang C."/>
            <person name="Yang T."/>
            <person name="Huo Q."/>
            <person name="Li W."/>
            <person name="Guo W."/>
            <person name="Chen H."/>
            <person name="Zhou L."/>
            <person name="Ni X."/>
            <person name="Tian J."/>
            <person name="Zhou Y."/>
            <person name="Sheng Y."/>
            <person name="Liu T."/>
            <person name="Pan Y."/>
            <person name="Xia L."/>
            <person name="Li J."/>
            <person name="Zhao F."/>
            <person name="Cao W."/>
        </authorList>
    </citation>
    <scope>NUCLEOTIDE SEQUENCE</scope>
    <source>
        <strain evidence="1">Hyas-2018</strain>
    </source>
</reference>
<comment type="caution">
    <text evidence="1">The sequence shown here is derived from an EMBL/GenBank/DDBJ whole genome shotgun (WGS) entry which is preliminary data.</text>
</comment>
<gene>
    <name evidence="1" type="ORF">HPB50_012870</name>
</gene>
<proteinExistence type="predicted"/>
<evidence type="ECO:0000313" key="1">
    <source>
        <dbReference type="EMBL" id="KAH6946341.1"/>
    </source>
</evidence>
<name>A0ACB7TJS1_HYAAI</name>
<organism evidence="1 2">
    <name type="scientific">Hyalomma asiaticum</name>
    <name type="common">Tick</name>
    <dbReference type="NCBI Taxonomy" id="266040"/>
    <lineage>
        <taxon>Eukaryota</taxon>
        <taxon>Metazoa</taxon>
        <taxon>Ecdysozoa</taxon>
        <taxon>Arthropoda</taxon>
        <taxon>Chelicerata</taxon>
        <taxon>Arachnida</taxon>
        <taxon>Acari</taxon>
        <taxon>Parasitiformes</taxon>
        <taxon>Ixodida</taxon>
        <taxon>Ixodoidea</taxon>
        <taxon>Ixodidae</taxon>
        <taxon>Hyalomminae</taxon>
        <taxon>Hyalomma</taxon>
    </lineage>
</organism>
<protein>
    <submittedName>
        <fullName evidence="1">Uncharacterized protein</fullName>
    </submittedName>
</protein>
<evidence type="ECO:0000313" key="2">
    <source>
        <dbReference type="Proteomes" id="UP000821845"/>
    </source>
</evidence>